<dbReference type="EMBL" id="CP140153">
    <property type="protein sequence ID" value="WQH17101.1"/>
    <property type="molecule type" value="Genomic_DNA"/>
</dbReference>
<feature type="domain" description="Flagellin N-terminal" evidence="6">
    <location>
        <begin position="3"/>
        <end position="140"/>
    </location>
</feature>
<evidence type="ECO:0000256" key="4">
    <source>
        <dbReference type="ARBA" id="ARBA00022525"/>
    </source>
</evidence>
<keyword evidence="8" id="KW-0282">Flagellum</keyword>
<evidence type="ECO:0000259" key="7">
    <source>
        <dbReference type="Pfam" id="PF00700"/>
    </source>
</evidence>
<comment type="similarity">
    <text evidence="3">Belongs to the bacterial flagellin family.</text>
</comment>
<dbReference type="PANTHER" id="PTHR42792:SF1">
    <property type="entry name" value="FLAGELLAR HOOK-ASSOCIATED PROTEIN 3"/>
    <property type="match status" value="1"/>
</dbReference>
<keyword evidence="4" id="KW-0964">Secreted</keyword>
<evidence type="ECO:0000256" key="1">
    <source>
        <dbReference type="ARBA" id="ARBA00004365"/>
    </source>
</evidence>
<dbReference type="PANTHER" id="PTHR42792">
    <property type="entry name" value="FLAGELLIN"/>
    <property type="match status" value="1"/>
</dbReference>
<dbReference type="SUPFAM" id="SSF64518">
    <property type="entry name" value="Phase 1 flagellin"/>
    <property type="match status" value="1"/>
</dbReference>
<dbReference type="Pfam" id="PF00700">
    <property type="entry name" value="Flagellin_C"/>
    <property type="match status" value="1"/>
</dbReference>
<comment type="subcellular location">
    <subcellularLocation>
        <location evidence="1">Bacterial flagellum</location>
    </subcellularLocation>
    <subcellularLocation>
        <location evidence="2">Secreted</location>
    </subcellularLocation>
</comment>
<evidence type="ECO:0000256" key="5">
    <source>
        <dbReference type="ARBA" id="ARBA00023143"/>
    </source>
</evidence>
<feature type="domain" description="Flagellin C-terminal" evidence="7">
    <location>
        <begin position="217"/>
        <end position="294"/>
    </location>
</feature>
<dbReference type="InterPro" id="IPR001029">
    <property type="entry name" value="Flagellin_N"/>
</dbReference>
<keyword evidence="5" id="KW-0975">Bacterial flagellum</keyword>
<dbReference type="Proteomes" id="UP001327459">
    <property type="component" value="Chromosome"/>
</dbReference>
<dbReference type="Gene3D" id="1.20.1330.10">
    <property type="entry name" value="f41 fragment of flagellin, N-terminal domain"/>
    <property type="match status" value="1"/>
</dbReference>
<keyword evidence="9" id="KW-1185">Reference proteome</keyword>
<keyword evidence="8" id="KW-0966">Cell projection</keyword>
<evidence type="ECO:0000256" key="2">
    <source>
        <dbReference type="ARBA" id="ARBA00004613"/>
    </source>
</evidence>
<keyword evidence="8" id="KW-0969">Cilium</keyword>
<name>A0ABZ0YY37_9GAMM</name>
<sequence>MRVSTSLMFQQGVQSLQRQQSEMIRAQTDIATGVKLRTADRDPVAFGQASQLTNQQARVDQFLRSNEMATGKIEAQETRLSASTDILQRVRDIAIQANNGANDATSRAALADQLAELRDALAGQANAKDERGEYVFSGTQAGQVPYDAAGVDQLAGAAQPVDLQVSESDSVTVNRVASDIFNTAPGSNRSAMQVIDDLEAAVRTGNDAAYGGLQGEVDDVLDRVITAQGEMGNQLNKLERLQDDQSAWSLSNKESISKLRDTDLAEAITRLNENYLTLQATQQSMAKIQQLSLFNNL</sequence>
<evidence type="ECO:0000259" key="6">
    <source>
        <dbReference type="Pfam" id="PF00669"/>
    </source>
</evidence>
<reference evidence="8 9" key="1">
    <citation type="submission" date="2023-11" db="EMBL/GenBank/DDBJ databases">
        <title>MicrobeMod: A computational toolkit for identifying prokaryotic methylation and restriction-modification with nanopore sequencing.</title>
        <authorList>
            <person name="Crits-Christoph A."/>
            <person name="Kang S.C."/>
            <person name="Lee H."/>
            <person name="Ostrov N."/>
        </authorList>
    </citation>
    <scope>NUCLEOTIDE SEQUENCE [LARGE SCALE GENOMIC DNA]</scope>
    <source>
        <strain evidence="8 9">ATCC 49870</strain>
    </source>
</reference>
<protein>
    <submittedName>
        <fullName evidence="8">Flagellar hook-associated protein FlgL</fullName>
    </submittedName>
</protein>
<gene>
    <name evidence="8" type="primary">flgL</name>
    <name evidence="8" type="ORF">SR882_04140</name>
</gene>
<organism evidence="8 9">
    <name type="scientific">Guyparkeria halophila</name>
    <dbReference type="NCBI Taxonomy" id="47960"/>
    <lineage>
        <taxon>Bacteria</taxon>
        <taxon>Pseudomonadati</taxon>
        <taxon>Pseudomonadota</taxon>
        <taxon>Gammaproteobacteria</taxon>
        <taxon>Chromatiales</taxon>
        <taxon>Thioalkalibacteraceae</taxon>
        <taxon>Guyparkeria</taxon>
    </lineage>
</organism>
<dbReference type="NCBIfam" id="TIGR02550">
    <property type="entry name" value="flagell_flgL"/>
    <property type="match status" value="1"/>
</dbReference>
<dbReference type="RefSeq" id="WP_322522083.1">
    <property type="nucleotide sequence ID" value="NZ_CP140153.1"/>
</dbReference>
<dbReference type="InterPro" id="IPR013384">
    <property type="entry name" value="Flagell_FlgL"/>
</dbReference>
<dbReference type="InterPro" id="IPR001492">
    <property type="entry name" value="Flagellin"/>
</dbReference>
<dbReference type="Pfam" id="PF00669">
    <property type="entry name" value="Flagellin_N"/>
    <property type="match status" value="1"/>
</dbReference>
<accession>A0ABZ0YY37</accession>
<evidence type="ECO:0000313" key="9">
    <source>
        <dbReference type="Proteomes" id="UP001327459"/>
    </source>
</evidence>
<evidence type="ECO:0000313" key="8">
    <source>
        <dbReference type="EMBL" id="WQH17101.1"/>
    </source>
</evidence>
<proteinExistence type="inferred from homology"/>
<dbReference type="InterPro" id="IPR046358">
    <property type="entry name" value="Flagellin_C"/>
</dbReference>
<evidence type="ECO:0000256" key="3">
    <source>
        <dbReference type="ARBA" id="ARBA00005709"/>
    </source>
</evidence>